<dbReference type="EMBL" id="AP023367">
    <property type="protein sequence ID" value="BCJ93500.1"/>
    <property type="molecule type" value="Genomic_DNA"/>
</dbReference>
<protein>
    <recommendedName>
        <fullName evidence="1">Transcobalamin-like C-terminal domain-containing protein</fullName>
    </recommendedName>
</protein>
<evidence type="ECO:0000313" key="2">
    <source>
        <dbReference type="EMBL" id="BCJ93500.1"/>
    </source>
</evidence>
<proteinExistence type="predicted"/>
<dbReference type="Gene3D" id="2.170.130.30">
    <property type="match status" value="1"/>
</dbReference>
<evidence type="ECO:0000259" key="1">
    <source>
        <dbReference type="Pfam" id="PF14478"/>
    </source>
</evidence>
<gene>
    <name evidence="2" type="ORF">acsn021_10690</name>
</gene>
<accession>A0A6S6R2F7</accession>
<feature type="domain" description="Transcobalamin-like C-terminal" evidence="1">
    <location>
        <begin position="67"/>
        <end position="130"/>
    </location>
</feature>
<dbReference type="AlphaFoldDB" id="A0A6S6R2F7"/>
<evidence type="ECO:0000313" key="3">
    <source>
        <dbReference type="Proteomes" id="UP000515561"/>
    </source>
</evidence>
<organism evidence="2 3">
    <name type="scientific">Anaerocolumna cellulosilytica</name>
    <dbReference type="NCBI Taxonomy" id="433286"/>
    <lineage>
        <taxon>Bacteria</taxon>
        <taxon>Bacillati</taxon>
        <taxon>Bacillota</taxon>
        <taxon>Clostridia</taxon>
        <taxon>Lachnospirales</taxon>
        <taxon>Lachnospiraceae</taxon>
        <taxon>Anaerocolumna</taxon>
    </lineage>
</organism>
<dbReference type="InterPro" id="IPR027954">
    <property type="entry name" value="Transcobalamin-like_C"/>
</dbReference>
<dbReference type="Pfam" id="PF14478">
    <property type="entry name" value="DUF4430"/>
    <property type="match status" value="1"/>
</dbReference>
<name>A0A6S6R2F7_9FIRM</name>
<keyword evidence="3" id="KW-1185">Reference proteome</keyword>
<dbReference type="Proteomes" id="UP000515561">
    <property type="component" value="Chromosome"/>
</dbReference>
<sequence>MEQRKKRTGLIAGVLFLILAIVAMTFLYNQFMEKGTPGAKKIVVEVIQEDESSKSYEIQTDAEYLRQALDEKKLIEGTEGDFGLYVTTVDGRTADEGKQEWWCLTQDGNMLNTSVDATPLKDGDHFEITLTVGW</sequence>
<dbReference type="RefSeq" id="WP_184090806.1">
    <property type="nucleotide sequence ID" value="NZ_AP023367.1"/>
</dbReference>
<reference evidence="2 3" key="1">
    <citation type="journal article" date="2016" name="Int. J. Syst. Evol. Microbiol.">
        <title>Descriptions of Anaerotaenia torta gen. nov., sp. nov. and Anaerocolumna cellulosilytica gen. nov., sp. nov. isolated from a methanogenic reactor of cattle waste.</title>
        <authorList>
            <person name="Uek A."/>
            <person name="Ohtaki Y."/>
            <person name="Kaku N."/>
            <person name="Ueki K."/>
        </authorList>
    </citation>
    <scope>NUCLEOTIDE SEQUENCE [LARGE SCALE GENOMIC DNA]</scope>
    <source>
        <strain evidence="2 3">SN021</strain>
    </source>
</reference>
<dbReference type="KEGG" id="acel:acsn021_10690"/>